<dbReference type="EMBL" id="MHCA01000047">
    <property type="protein sequence ID" value="OGY10932.1"/>
    <property type="molecule type" value="Genomic_DNA"/>
</dbReference>
<comment type="caution">
    <text evidence="1">The sequence shown here is derived from an EMBL/GenBank/DDBJ whole genome shotgun (WGS) entry which is preliminary data.</text>
</comment>
<dbReference type="AlphaFoldDB" id="A0A1G1V6Q3"/>
<protein>
    <recommendedName>
        <fullName evidence="3">Phage-Barnase-EndoU-ColicinE5/D-RelE like nuclease 2 domain-containing protein</fullName>
    </recommendedName>
</protein>
<evidence type="ECO:0000313" key="1">
    <source>
        <dbReference type="EMBL" id="OGY10932.1"/>
    </source>
</evidence>
<evidence type="ECO:0008006" key="3">
    <source>
        <dbReference type="Google" id="ProtNLM"/>
    </source>
</evidence>
<gene>
    <name evidence="1" type="ORF">A3F61_01940</name>
</gene>
<accession>A0A1G1V6Q3</accession>
<sequence>MDITTTISKNKVKIRLTAERWKHIVLMHPSLIDRQKQVLATIKNPDYIFRGGAGELLAVKKISQRSCLVIIYKETETDGFIITAYETTDTHWLFKKELIWNKHL</sequence>
<dbReference type="STRING" id="1797517.A3F61_01940"/>
<organism evidence="1 2">
    <name type="scientific">Candidatus Blackburnbacteria bacterium RIFCSPHIGHO2_12_FULL_41_13b</name>
    <dbReference type="NCBI Taxonomy" id="1797517"/>
    <lineage>
        <taxon>Bacteria</taxon>
        <taxon>Candidatus Blackburniibacteriota</taxon>
    </lineage>
</organism>
<name>A0A1G1V6Q3_9BACT</name>
<proteinExistence type="predicted"/>
<reference evidence="1 2" key="1">
    <citation type="journal article" date="2016" name="Nat. Commun.">
        <title>Thousands of microbial genomes shed light on interconnected biogeochemical processes in an aquifer system.</title>
        <authorList>
            <person name="Anantharaman K."/>
            <person name="Brown C.T."/>
            <person name="Hug L.A."/>
            <person name="Sharon I."/>
            <person name="Castelle C.J."/>
            <person name="Probst A.J."/>
            <person name="Thomas B.C."/>
            <person name="Singh A."/>
            <person name="Wilkins M.J."/>
            <person name="Karaoz U."/>
            <person name="Brodie E.L."/>
            <person name="Williams K.H."/>
            <person name="Hubbard S.S."/>
            <person name="Banfield J.F."/>
        </authorList>
    </citation>
    <scope>NUCLEOTIDE SEQUENCE [LARGE SCALE GENOMIC DNA]</scope>
</reference>
<dbReference type="Proteomes" id="UP000178272">
    <property type="component" value="Unassembled WGS sequence"/>
</dbReference>
<evidence type="ECO:0000313" key="2">
    <source>
        <dbReference type="Proteomes" id="UP000178272"/>
    </source>
</evidence>